<dbReference type="OrthoDB" id="507487at2"/>
<dbReference type="EMBL" id="PGEM01000147">
    <property type="protein sequence ID" value="PPJ62014.1"/>
    <property type="molecule type" value="Genomic_DNA"/>
</dbReference>
<dbReference type="RefSeq" id="WP_104389092.1">
    <property type="nucleotide sequence ID" value="NZ_PGEM01000147.1"/>
</dbReference>
<proteinExistence type="predicted"/>
<dbReference type="Proteomes" id="UP000239589">
    <property type="component" value="Unassembled WGS sequence"/>
</dbReference>
<sequence>MADNSKTQLGYFINYSLWQDALNLLNFQINQKQTNRHYYTLSMFYYEKLETSCLKIDEEYYKRKIASSLFYGLEKEFAVFSYVIPKPGLGLRDYKFFTYPMLLVYYSVGLYLLRLSQLFITETHNKITTVKAFYGGKILYDNDNKTINFKPENTYYRKFHEQFKAEIKRETLGEKPNTIIIKLDIENYFNELSVPKLLHLLHLFIKPSIQMNMHYDSFTREQIICLFQFISNGKSGIPQSDNNIISNFIGYLYLVFGDLFIDNILKTYRDYIEVYKIIRYTDDIHISMTFKQYINEKKQGEIAHVIASQIAEILYDELNLKLNLKTRLFRLKTEKEKKEYLKTSGKMSPGNEYINYDKEEDDTYFSGEDIDHPQDKLENIFKELRKIKRSKIEDYFVRNGSVQEEILQEVFNKNVEKLLNKPDNKSSVIKIFENFNFDLIKVQPLEILVIIFSNETAVNNLHKFLLNKKIITTSDADLIIKFLCQTNFSDENLISQLKKNNHTKKIAEVFLNAKLNCDIPGYHRLSCMQMKKLSKMPDVIEQIRLRVLSERSGSYSVALNHLVNEIQAVCVKLEQKDKKEYDVNKLVEFINSKHIPHETCITIRNLFDRRNNNSVSHPGSDNSIAWEVTEEEYLNYYEHVGKCLNFLL</sequence>
<dbReference type="AlphaFoldDB" id="A0A2S6CQG3"/>
<accession>A0A2S6CQG3</accession>
<evidence type="ECO:0000313" key="2">
    <source>
        <dbReference type="Proteomes" id="UP000239589"/>
    </source>
</evidence>
<dbReference type="NCBIfam" id="TIGR04499">
    <property type="entry name" value="abortive_AbiA"/>
    <property type="match status" value="1"/>
</dbReference>
<name>A0A2S6CQG3_9CYAN</name>
<comment type="caution">
    <text evidence="1">The sequence shown here is derived from an EMBL/GenBank/DDBJ whole genome shotgun (WGS) entry which is preliminary data.</text>
</comment>
<protein>
    <submittedName>
        <fullName evidence="1">AbiA family abortive infection protein</fullName>
    </submittedName>
</protein>
<evidence type="ECO:0000313" key="1">
    <source>
        <dbReference type="EMBL" id="PPJ62014.1"/>
    </source>
</evidence>
<dbReference type="InterPro" id="IPR030986">
    <property type="entry name" value="AbiA"/>
</dbReference>
<gene>
    <name evidence="1" type="ORF">CUN59_17760</name>
</gene>
<reference evidence="1 2" key="1">
    <citation type="submission" date="2018-02" db="EMBL/GenBank/DDBJ databases">
        <title>Discovery of a pederin family compound in a non-symbiotic bloom-forming cyanobacterium.</title>
        <authorList>
            <person name="Kust A."/>
            <person name="Mares J."/>
            <person name="Jokela J."/>
            <person name="Urajova P."/>
            <person name="Hajek J."/>
            <person name="Saurav K."/>
            <person name="Voracova K."/>
            <person name="Fewer D.P."/>
            <person name="Haapaniemi E."/>
            <person name="Permi P."/>
            <person name="Rehakova K."/>
            <person name="Sivonen K."/>
            <person name="Hrouzek P."/>
        </authorList>
    </citation>
    <scope>NUCLEOTIDE SEQUENCE [LARGE SCALE GENOMIC DNA]</scope>
    <source>
        <strain evidence="1 2">CHARLIE-1</strain>
    </source>
</reference>
<organism evidence="1 2">
    <name type="scientific">Cuspidothrix issatschenkoi CHARLIE-1</name>
    <dbReference type="NCBI Taxonomy" id="2052836"/>
    <lineage>
        <taxon>Bacteria</taxon>
        <taxon>Bacillati</taxon>
        <taxon>Cyanobacteriota</taxon>
        <taxon>Cyanophyceae</taxon>
        <taxon>Nostocales</taxon>
        <taxon>Aphanizomenonaceae</taxon>
        <taxon>Cuspidothrix</taxon>
    </lineage>
</organism>
<keyword evidence="2" id="KW-1185">Reference proteome</keyword>